<evidence type="ECO:0000256" key="3">
    <source>
        <dbReference type="ARBA" id="ARBA00012884"/>
    </source>
</evidence>
<evidence type="ECO:0000256" key="10">
    <source>
        <dbReference type="RuleBase" id="RU003345"/>
    </source>
</evidence>
<dbReference type="GO" id="GO:0009898">
    <property type="term" value="C:cytoplasmic side of plasma membrane"/>
    <property type="evidence" value="ECO:0007669"/>
    <property type="project" value="TreeGrafter"/>
</dbReference>
<comment type="similarity">
    <text evidence="2 10">Belongs to the aldehyde dehydrogenase family.</text>
</comment>
<comment type="pathway">
    <text evidence="1">Amino-acid degradation; L-proline degradation into L-glutamate; L-glutamate from L-proline: step 2/2.</text>
</comment>
<dbReference type="InterPro" id="IPR029510">
    <property type="entry name" value="Ald_DH_CS_GLU"/>
</dbReference>
<gene>
    <name evidence="12" type="ORF">SAMN05192529_102287</name>
</gene>
<evidence type="ECO:0000256" key="6">
    <source>
        <dbReference type="ARBA" id="ARBA00023062"/>
    </source>
</evidence>
<dbReference type="InterPro" id="IPR015590">
    <property type="entry name" value="Aldehyde_DH_dom"/>
</dbReference>
<dbReference type="SUPFAM" id="SSF53720">
    <property type="entry name" value="ALDH-like"/>
    <property type="match status" value="1"/>
</dbReference>
<dbReference type="InterPro" id="IPR016163">
    <property type="entry name" value="Ald_DH_C"/>
</dbReference>
<evidence type="ECO:0000256" key="1">
    <source>
        <dbReference type="ARBA" id="ARBA00004786"/>
    </source>
</evidence>
<reference evidence="12 13" key="1">
    <citation type="submission" date="2016-10" db="EMBL/GenBank/DDBJ databases">
        <authorList>
            <person name="de Groot N.N."/>
        </authorList>
    </citation>
    <scope>NUCLEOTIDE SEQUENCE [LARGE SCALE GENOMIC DNA]</scope>
    <source>
        <strain evidence="12 13">Vu-144</strain>
    </source>
</reference>
<dbReference type="UniPathway" id="UPA00261">
    <property type="reaction ID" value="UER00374"/>
</dbReference>
<comment type="catalytic activity">
    <reaction evidence="8">
        <text>L-glutamate 5-semialdehyde + NAD(+) + H2O = L-glutamate + NADH + 2 H(+)</text>
        <dbReference type="Rhea" id="RHEA:30235"/>
        <dbReference type="ChEBI" id="CHEBI:15377"/>
        <dbReference type="ChEBI" id="CHEBI:15378"/>
        <dbReference type="ChEBI" id="CHEBI:29985"/>
        <dbReference type="ChEBI" id="CHEBI:57540"/>
        <dbReference type="ChEBI" id="CHEBI:57945"/>
        <dbReference type="ChEBI" id="CHEBI:58066"/>
        <dbReference type="EC" id="1.2.1.88"/>
    </reaction>
</comment>
<protein>
    <recommendedName>
        <fullName evidence="7">L-glutamate gamma-semialdehyde dehydrogenase</fullName>
        <ecNumber evidence="3">1.2.1.88</ecNumber>
    </recommendedName>
    <alternativeName>
        <fullName evidence="7">L-glutamate gamma-semialdehyde dehydrogenase</fullName>
    </alternativeName>
</protein>
<evidence type="ECO:0000256" key="9">
    <source>
        <dbReference type="PROSITE-ProRule" id="PRU10007"/>
    </source>
</evidence>
<evidence type="ECO:0000256" key="4">
    <source>
        <dbReference type="ARBA" id="ARBA00023002"/>
    </source>
</evidence>
<dbReference type="RefSeq" id="WP_091393526.1">
    <property type="nucleotide sequence ID" value="NZ_FNQY01000002.1"/>
</dbReference>
<dbReference type="Pfam" id="PF00171">
    <property type="entry name" value="Aldedh"/>
    <property type="match status" value="1"/>
</dbReference>
<dbReference type="PANTHER" id="PTHR42862">
    <property type="entry name" value="DELTA-1-PYRROLINE-5-CARBOXYLATE DEHYDROGENASE 1, ISOFORM A-RELATED"/>
    <property type="match status" value="1"/>
</dbReference>
<evidence type="ECO:0000313" key="13">
    <source>
        <dbReference type="Proteomes" id="UP000199041"/>
    </source>
</evidence>
<dbReference type="OrthoDB" id="629320at2"/>
<dbReference type="Gene3D" id="3.40.605.10">
    <property type="entry name" value="Aldehyde Dehydrogenase, Chain A, domain 1"/>
    <property type="match status" value="1"/>
</dbReference>
<dbReference type="EMBL" id="FNQY01000002">
    <property type="protein sequence ID" value="SDZ84356.1"/>
    <property type="molecule type" value="Genomic_DNA"/>
</dbReference>
<dbReference type="PANTHER" id="PTHR42862:SF1">
    <property type="entry name" value="DELTA-1-PYRROLINE-5-CARBOXYLATE DEHYDROGENASE 2, ISOFORM A-RELATED"/>
    <property type="match status" value="1"/>
</dbReference>
<feature type="domain" description="Aldehyde dehydrogenase" evidence="11">
    <location>
        <begin position="56"/>
        <end position="513"/>
    </location>
</feature>
<dbReference type="CDD" id="cd07123">
    <property type="entry name" value="ALDH_F4-17_P5CDH"/>
    <property type="match status" value="1"/>
</dbReference>
<evidence type="ECO:0000313" key="12">
    <source>
        <dbReference type="EMBL" id="SDZ84356.1"/>
    </source>
</evidence>
<proteinExistence type="inferred from homology"/>
<dbReference type="InterPro" id="IPR016161">
    <property type="entry name" value="Ald_DH/histidinol_DH"/>
</dbReference>
<accession>A0A1H3WB75</accession>
<dbReference type="InterPro" id="IPR016160">
    <property type="entry name" value="Ald_DH_CS_CYS"/>
</dbReference>
<evidence type="ECO:0000256" key="8">
    <source>
        <dbReference type="ARBA" id="ARBA00048142"/>
    </source>
</evidence>
<dbReference type="FunFam" id="3.40.605.10:FF:000006">
    <property type="entry name" value="1-pyrroline-5-carboxylate dehydrogenase"/>
    <property type="match status" value="1"/>
</dbReference>
<sequence>MSLGYFNYPMPANEPVLGYAPGSAERAALKKAIADAKKKQMEIPMYIGGRAVKTGKKVEIRPPHELSHTLGFFHRGEDKHINQAIDAALKAKSGWEAMPWEDRAAIFLKAADLIAQKYRAELNAATMLCQSKNPYQAEIDSACELIDFLRFNVHFLSEIYRQQPNDAPGVKNRTEWRPLEGFVLALTPFNFTAIAGNLPTSAALCGNVVVWKPADSQVYSAQVVMKILKEAGLPDGVINLIYVSGQKLGKIVFAHPDFAGIHFTGSSAVFNTIWKTIGENISRYKSYPRIVGETGGKDFVMIHKSANVDEAVTALARGAFEYQGQKCSAASRAYIPSNLAEKIKAKLVATVKTFKMGPVDDFSNFVNAVIDEKSFDKISTYLKNAAKDRKASILVGGNCDKSAGYFVEPTVIEAKDPKYVTMCEEIFGPVLTIYVYDADKFEQTLDLVNATSPYALTGSILGQDRAAIALATEKLRFAAGNFYINDKPTGAVVGQQPFGGARASGTNDKAGSALNLYRWLSARSIKETLNPPVDYTYPFLSEE</sequence>
<evidence type="ECO:0000256" key="2">
    <source>
        <dbReference type="ARBA" id="ARBA00009986"/>
    </source>
</evidence>
<dbReference type="InterPro" id="IPR050485">
    <property type="entry name" value="Proline_metab_enzyme"/>
</dbReference>
<dbReference type="InterPro" id="IPR005931">
    <property type="entry name" value="P5CDH/ALDH4A1"/>
</dbReference>
<dbReference type="InterPro" id="IPR016162">
    <property type="entry name" value="Ald_DH_N"/>
</dbReference>
<dbReference type="Gene3D" id="3.40.309.10">
    <property type="entry name" value="Aldehyde Dehydrogenase, Chain A, domain 2"/>
    <property type="match status" value="1"/>
</dbReference>
<evidence type="ECO:0000256" key="7">
    <source>
        <dbReference type="ARBA" id="ARBA00032259"/>
    </source>
</evidence>
<dbReference type="GO" id="GO:0004657">
    <property type="term" value="F:proline dehydrogenase activity"/>
    <property type="evidence" value="ECO:0007669"/>
    <property type="project" value="UniProtKB-ARBA"/>
</dbReference>
<evidence type="ECO:0000256" key="5">
    <source>
        <dbReference type="ARBA" id="ARBA00023027"/>
    </source>
</evidence>
<dbReference type="AlphaFoldDB" id="A0A1H3WB75"/>
<dbReference type="GO" id="GO:0010133">
    <property type="term" value="P:L-proline catabolic process to L-glutamate"/>
    <property type="evidence" value="ECO:0007669"/>
    <property type="project" value="UniProtKB-UniPathway"/>
</dbReference>
<keyword evidence="4 10" id="KW-0560">Oxidoreductase</keyword>
<dbReference type="STRING" id="551991.SAMN05192529_102287"/>
<keyword evidence="5" id="KW-0520">NAD</keyword>
<name>A0A1H3WB75_9BACT</name>
<dbReference type="FunFam" id="3.40.309.10:FF:000005">
    <property type="entry name" value="1-pyrroline-5-carboxylate dehydrogenase 1"/>
    <property type="match status" value="1"/>
</dbReference>
<dbReference type="PROSITE" id="PS00070">
    <property type="entry name" value="ALDEHYDE_DEHYDR_CYS"/>
    <property type="match status" value="1"/>
</dbReference>
<feature type="active site" evidence="9">
    <location>
        <position position="293"/>
    </location>
</feature>
<dbReference type="Proteomes" id="UP000199041">
    <property type="component" value="Unassembled WGS sequence"/>
</dbReference>
<dbReference type="NCBIfam" id="TIGR01236">
    <property type="entry name" value="D1pyr5carbox1"/>
    <property type="match status" value="1"/>
</dbReference>
<keyword evidence="6" id="KW-0642">Proline metabolism</keyword>
<organism evidence="12 13">
    <name type="scientific">Arachidicoccus rhizosphaerae</name>
    <dbReference type="NCBI Taxonomy" id="551991"/>
    <lineage>
        <taxon>Bacteria</taxon>
        <taxon>Pseudomonadati</taxon>
        <taxon>Bacteroidota</taxon>
        <taxon>Chitinophagia</taxon>
        <taxon>Chitinophagales</taxon>
        <taxon>Chitinophagaceae</taxon>
        <taxon>Arachidicoccus</taxon>
    </lineage>
</organism>
<dbReference type="PROSITE" id="PS00687">
    <property type="entry name" value="ALDEHYDE_DEHYDR_GLU"/>
    <property type="match status" value="1"/>
</dbReference>
<keyword evidence="13" id="KW-1185">Reference proteome</keyword>
<dbReference type="GO" id="GO:0003842">
    <property type="term" value="F:L-glutamate gamma-semialdehyde dehydrogenase activity"/>
    <property type="evidence" value="ECO:0007669"/>
    <property type="project" value="UniProtKB-EC"/>
</dbReference>
<dbReference type="EC" id="1.2.1.88" evidence="3"/>
<evidence type="ECO:0000259" key="11">
    <source>
        <dbReference type="Pfam" id="PF00171"/>
    </source>
</evidence>